<dbReference type="GO" id="GO:0006310">
    <property type="term" value="P:DNA recombination"/>
    <property type="evidence" value="ECO:0007669"/>
    <property type="project" value="UniProtKB-KW"/>
</dbReference>
<dbReference type="RefSeq" id="WP_155711921.1">
    <property type="nucleotide sequence ID" value="NZ_BMWU01000008.1"/>
</dbReference>
<dbReference type="Gene3D" id="1.10.443.10">
    <property type="entry name" value="Intergrase catalytic core"/>
    <property type="match status" value="1"/>
</dbReference>
<evidence type="ECO:0000259" key="2">
    <source>
        <dbReference type="PROSITE" id="PS51898"/>
    </source>
</evidence>
<dbReference type="PROSITE" id="PS51898">
    <property type="entry name" value="TYR_RECOMBINASE"/>
    <property type="match status" value="1"/>
</dbReference>
<dbReference type="GO" id="GO:0003677">
    <property type="term" value="F:DNA binding"/>
    <property type="evidence" value="ECO:0007669"/>
    <property type="project" value="InterPro"/>
</dbReference>
<dbReference type="InterPro" id="IPR013762">
    <property type="entry name" value="Integrase-like_cat_sf"/>
</dbReference>
<proteinExistence type="predicted"/>
<dbReference type="AlphaFoldDB" id="A0A6I3XHN5"/>
<evidence type="ECO:0000313" key="4">
    <source>
        <dbReference type="Proteomes" id="UP000431684"/>
    </source>
</evidence>
<feature type="domain" description="Tyr recombinase" evidence="2">
    <location>
        <begin position="124"/>
        <end position="317"/>
    </location>
</feature>
<reference evidence="3 4" key="1">
    <citation type="submission" date="2019-11" db="EMBL/GenBank/DDBJ databases">
        <title>Draft Genome Sequences of Six Type Strains of the Genus Massilia.</title>
        <authorList>
            <person name="Miess H."/>
            <person name="Frediansyah A."/>
            <person name="Goeker M."/>
            <person name="Gross H."/>
        </authorList>
    </citation>
    <scope>NUCLEOTIDE SEQUENCE [LARGE SCALE GENOMIC DNA]</scope>
    <source>
        <strain evidence="3 4">DSM 17513</strain>
    </source>
</reference>
<dbReference type="CDD" id="cd00397">
    <property type="entry name" value="DNA_BRE_C"/>
    <property type="match status" value="1"/>
</dbReference>
<evidence type="ECO:0000313" key="3">
    <source>
        <dbReference type="EMBL" id="MUI16354.1"/>
    </source>
</evidence>
<gene>
    <name evidence="3" type="ORF">GJV26_28435</name>
</gene>
<dbReference type="Proteomes" id="UP000431684">
    <property type="component" value="Unassembled WGS sequence"/>
</dbReference>
<name>A0A6I3XHN5_9BURK</name>
<dbReference type="SUPFAM" id="SSF56349">
    <property type="entry name" value="DNA breaking-rejoining enzymes"/>
    <property type="match status" value="1"/>
</dbReference>
<dbReference type="Pfam" id="PF00589">
    <property type="entry name" value="Phage_integrase"/>
    <property type="match status" value="1"/>
</dbReference>
<keyword evidence="1" id="KW-0233">DNA recombination</keyword>
<keyword evidence="4" id="KW-1185">Reference proteome</keyword>
<evidence type="ECO:0000256" key="1">
    <source>
        <dbReference type="ARBA" id="ARBA00023172"/>
    </source>
</evidence>
<sequence length="317" mass="34952">MSIHSWDRSPITEFDAFLHSAAFSQTARRAAPPLSAASAEVYSFMFGRFVKWMLVHGHTFSKLQAGDLIGFLATRDERNRPLHSKIAYRYMRLLERCYEHLAVVPNPASAAIGIMAADRPARDREMVALSPAQAGQIVASKPEPTSWKRQRDRAMQLVMLCAGLRVAETIGLLTTEVAAGPEEDGTLRIRLTPAEKQPTSQPHETFLQAEAVEEVLGWLETRRRLGIPGRLAFPADDEGRPLHKSTVYRQARSALKDAGVAIPHVGGRTLRNGFAVVELNAGMPEEAMRKRLGLAGAPALDSYLSAARRQREGKGRP</sequence>
<dbReference type="EMBL" id="WNWM01000002">
    <property type="protein sequence ID" value="MUI16354.1"/>
    <property type="molecule type" value="Genomic_DNA"/>
</dbReference>
<protein>
    <submittedName>
        <fullName evidence="3">Tyrosine-type recombinase/integrase</fullName>
    </submittedName>
</protein>
<comment type="caution">
    <text evidence="3">The sequence shown here is derived from an EMBL/GenBank/DDBJ whole genome shotgun (WGS) entry which is preliminary data.</text>
</comment>
<dbReference type="InterPro" id="IPR011010">
    <property type="entry name" value="DNA_brk_join_enz"/>
</dbReference>
<accession>A0A6I3XHN5</accession>
<dbReference type="GO" id="GO:0015074">
    <property type="term" value="P:DNA integration"/>
    <property type="evidence" value="ECO:0007669"/>
    <property type="project" value="InterPro"/>
</dbReference>
<dbReference type="InterPro" id="IPR002104">
    <property type="entry name" value="Integrase_catalytic"/>
</dbReference>
<dbReference type="OrthoDB" id="6814137at2"/>
<organism evidence="3 4">
    <name type="scientific">Pseudoduganella dura</name>
    <dbReference type="NCBI Taxonomy" id="321982"/>
    <lineage>
        <taxon>Bacteria</taxon>
        <taxon>Pseudomonadati</taxon>
        <taxon>Pseudomonadota</taxon>
        <taxon>Betaproteobacteria</taxon>
        <taxon>Burkholderiales</taxon>
        <taxon>Oxalobacteraceae</taxon>
        <taxon>Telluria group</taxon>
        <taxon>Pseudoduganella</taxon>
    </lineage>
</organism>